<name>A0ABQ9E840_TEGGR</name>
<sequence>MFTSNRGIEAVLSASQKFSVKSVSDLIHGYYKSVPVIPRGHAHLNILVRTSVVNLFQQRKMFQRTVFTEG</sequence>
<organism evidence="1 2">
    <name type="scientific">Tegillarca granosa</name>
    <name type="common">Malaysian cockle</name>
    <name type="synonym">Anadara granosa</name>
    <dbReference type="NCBI Taxonomy" id="220873"/>
    <lineage>
        <taxon>Eukaryota</taxon>
        <taxon>Metazoa</taxon>
        <taxon>Spiralia</taxon>
        <taxon>Lophotrochozoa</taxon>
        <taxon>Mollusca</taxon>
        <taxon>Bivalvia</taxon>
        <taxon>Autobranchia</taxon>
        <taxon>Pteriomorphia</taxon>
        <taxon>Arcoida</taxon>
        <taxon>Arcoidea</taxon>
        <taxon>Arcidae</taxon>
        <taxon>Tegillarca</taxon>
    </lineage>
</organism>
<proteinExistence type="predicted"/>
<dbReference type="EMBL" id="JARBDR010000921">
    <property type="protein sequence ID" value="KAJ8299665.1"/>
    <property type="molecule type" value="Genomic_DNA"/>
</dbReference>
<protein>
    <submittedName>
        <fullName evidence="1">Uncharacterized protein</fullName>
    </submittedName>
</protein>
<dbReference type="Proteomes" id="UP001217089">
    <property type="component" value="Unassembled WGS sequence"/>
</dbReference>
<evidence type="ECO:0000313" key="2">
    <source>
        <dbReference type="Proteomes" id="UP001217089"/>
    </source>
</evidence>
<gene>
    <name evidence="1" type="ORF">KUTeg_023725</name>
</gene>
<reference evidence="1 2" key="1">
    <citation type="submission" date="2022-12" db="EMBL/GenBank/DDBJ databases">
        <title>Chromosome-level genome of Tegillarca granosa.</title>
        <authorList>
            <person name="Kim J."/>
        </authorList>
    </citation>
    <scope>NUCLEOTIDE SEQUENCE [LARGE SCALE GENOMIC DNA]</scope>
    <source>
        <strain evidence="1">Teg-2019</strain>
        <tissue evidence="1">Adductor muscle</tissue>
    </source>
</reference>
<evidence type="ECO:0000313" key="1">
    <source>
        <dbReference type="EMBL" id="KAJ8299665.1"/>
    </source>
</evidence>
<comment type="caution">
    <text evidence="1">The sequence shown here is derived from an EMBL/GenBank/DDBJ whole genome shotgun (WGS) entry which is preliminary data.</text>
</comment>
<accession>A0ABQ9E840</accession>
<keyword evidence="2" id="KW-1185">Reference proteome</keyword>